<feature type="domain" description="CBS" evidence="10">
    <location>
        <begin position="450"/>
        <end position="508"/>
    </location>
</feature>
<feature type="transmembrane region" description="Helical" evidence="9">
    <location>
        <begin position="20"/>
        <end position="38"/>
    </location>
</feature>
<feature type="transmembrane region" description="Helical" evidence="9">
    <location>
        <begin position="270"/>
        <end position="290"/>
    </location>
</feature>
<dbReference type="Gene3D" id="1.10.3080.10">
    <property type="entry name" value="Clc chloride channel"/>
    <property type="match status" value="1"/>
</dbReference>
<evidence type="ECO:0000256" key="9">
    <source>
        <dbReference type="SAM" id="Phobius"/>
    </source>
</evidence>
<dbReference type="Pfam" id="PF00654">
    <property type="entry name" value="Voltage_CLC"/>
    <property type="match status" value="1"/>
</dbReference>
<dbReference type="InterPro" id="IPR000644">
    <property type="entry name" value="CBS_dom"/>
</dbReference>
<evidence type="ECO:0000256" key="3">
    <source>
        <dbReference type="ARBA" id="ARBA00022692"/>
    </source>
</evidence>
<comment type="subcellular location">
    <subcellularLocation>
        <location evidence="1">Membrane</location>
        <topology evidence="1">Multi-pass membrane protein</topology>
    </subcellularLocation>
</comment>
<evidence type="ECO:0000256" key="8">
    <source>
        <dbReference type="PROSITE-ProRule" id="PRU00703"/>
    </source>
</evidence>
<dbReference type="Gene3D" id="3.10.580.10">
    <property type="entry name" value="CBS-domain"/>
    <property type="match status" value="1"/>
</dbReference>
<dbReference type="Pfam" id="PF00571">
    <property type="entry name" value="CBS"/>
    <property type="match status" value="2"/>
</dbReference>
<evidence type="ECO:0000256" key="5">
    <source>
        <dbReference type="ARBA" id="ARBA00023065"/>
    </source>
</evidence>
<dbReference type="PROSITE" id="PS51371">
    <property type="entry name" value="CBS"/>
    <property type="match status" value="2"/>
</dbReference>
<dbReference type="GO" id="GO:0005247">
    <property type="term" value="F:voltage-gated chloride channel activity"/>
    <property type="evidence" value="ECO:0007669"/>
    <property type="project" value="TreeGrafter"/>
</dbReference>
<evidence type="ECO:0000256" key="2">
    <source>
        <dbReference type="ARBA" id="ARBA00022448"/>
    </source>
</evidence>
<dbReference type="AlphaFoldDB" id="A0AAU8JFF5"/>
<sequence length="884" mass="95416">MPLAKIRDRLGKSLSPKNLAIFEACLIGLVSGLAAVLLKQGVEWLGSIRLILTQQYPVWLVLPAIACCGTFLAGLLVQRVAPETSGSGIPQVKVALAGLGGNLDGRVAAVKLLGSMLTIASGVTLGRQGPTVQIGAALAAQLSRWVPTSPDYRRQLIACGAAAGLAAGFNAPIAGVLFVVEELIRDFSNITLGPAIIASFIGAVVSRILGGQSLNLDQSLTARYTTFSAQEIPFYLLLGILAGLLGVLFQKGIVQTTIFNRRWLRIGLPLQMALAGLIGGIVVSLLPPLFRNYAGLREFMLTGEPDAKSCAIAFITHFCLTIIAASSRAPGGLFAPSLILGSALGYLVGLWEWEIVALAKPTSYAFAGMGAFFCAVSRAPITSVVMIFEITTDFNLVLPLMIVSVVSYLVSERINRGSLYDELLALNGIELKKEKPVGGFLSEIHAVDVMQRQVETLSAEQTLGEALHKFASSHHRGFPVVNNGQLVGIVGQADLAKIGTKGYHEHQLVREIMTPQPVTVNSDDSLSEVLYQLNRFGLSRLPVVEGRKLVGIITRSDIIRTESTHLARETSGKSNPTPSYVVYQTRDPAVGKTRILVPLANPETAGTLIRLAAAIAREQNSELECLQVLLVHRDQPPSETPVRTTQSRRLLKQAVRIARSYGVPVHTQVRVTHDVSQAILDTIKERHIDLILMGWKGATLSPGRIFSNVVDTVIRQASCHVVVVKWSQSLQMNSLDNPIEEVPNTKSCPVPLFNRWLLCIGGGPNSQQALKLLPGLLKLGNQPEIRLCEVFDPNQFQPDKTPLYQAREFLNQRVNCPISATPIYGDSVPDVISTLAQEYNYDVVLLGASREGLLQQVIKGNIPEEISRGCNCTVILVRSAIGTS</sequence>
<feature type="transmembrane region" description="Helical" evidence="9">
    <location>
        <begin position="156"/>
        <end position="180"/>
    </location>
</feature>
<dbReference type="SUPFAM" id="SSF81340">
    <property type="entry name" value="Clc chloride channel"/>
    <property type="match status" value="1"/>
</dbReference>
<reference evidence="11" key="1">
    <citation type="submission" date="2024-07" db="EMBL/GenBank/DDBJ databases">
        <authorList>
            <person name="Kim Y.J."/>
            <person name="Jeong J.Y."/>
        </authorList>
    </citation>
    <scope>NUCLEOTIDE SEQUENCE</scope>
    <source>
        <strain evidence="11">GIHE-MW2</strain>
    </source>
</reference>
<evidence type="ECO:0000313" key="11">
    <source>
        <dbReference type="EMBL" id="XCM37474.1"/>
    </source>
</evidence>
<feature type="domain" description="CBS" evidence="10">
    <location>
        <begin position="513"/>
        <end position="568"/>
    </location>
</feature>
<dbReference type="PRINTS" id="PR00762">
    <property type="entry name" value="CLCHANNEL"/>
</dbReference>
<protein>
    <submittedName>
        <fullName evidence="11">Chloride channel protein</fullName>
    </submittedName>
</protein>
<dbReference type="EMBL" id="CP159837">
    <property type="protein sequence ID" value="XCM37474.1"/>
    <property type="molecule type" value="Genomic_DNA"/>
</dbReference>
<evidence type="ECO:0000256" key="4">
    <source>
        <dbReference type="ARBA" id="ARBA00022989"/>
    </source>
</evidence>
<keyword evidence="3 9" id="KW-0812">Transmembrane</keyword>
<keyword evidence="2" id="KW-0813">Transport</keyword>
<organism evidence="11">
    <name type="scientific">Planktothricoides raciborskii GIHE-MW2</name>
    <dbReference type="NCBI Taxonomy" id="2792601"/>
    <lineage>
        <taxon>Bacteria</taxon>
        <taxon>Bacillati</taxon>
        <taxon>Cyanobacteriota</taxon>
        <taxon>Cyanophyceae</taxon>
        <taxon>Oscillatoriophycideae</taxon>
        <taxon>Oscillatoriales</taxon>
        <taxon>Oscillatoriaceae</taxon>
        <taxon>Planktothricoides</taxon>
    </lineage>
</organism>
<evidence type="ECO:0000256" key="1">
    <source>
        <dbReference type="ARBA" id="ARBA00004141"/>
    </source>
</evidence>
<keyword evidence="4 9" id="KW-1133">Transmembrane helix</keyword>
<feature type="transmembrane region" description="Helical" evidence="9">
    <location>
        <begin position="58"/>
        <end position="77"/>
    </location>
</feature>
<dbReference type="InterPro" id="IPR006016">
    <property type="entry name" value="UspA"/>
</dbReference>
<dbReference type="PANTHER" id="PTHR45711:SF10">
    <property type="entry name" value="CHLORIDE CHANNEL PROTEIN"/>
    <property type="match status" value="1"/>
</dbReference>
<dbReference type="InterPro" id="IPR001807">
    <property type="entry name" value="ClC"/>
</dbReference>
<keyword evidence="7" id="KW-0868">Chloride</keyword>
<dbReference type="GO" id="GO:0005886">
    <property type="term" value="C:plasma membrane"/>
    <property type="evidence" value="ECO:0007669"/>
    <property type="project" value="TreeGrafter"/>
</dbReference>
<proteinExistence type="predicted"/>
<keyword evidence="8" id="KW-0129">CBS domain</keyword>
<dbReference type="InterPro" id="IPR014743">
    <property type="entry name" value="Cl-channel_core"/>
</dbReference>
<dbReference type="PANTHER" id="PTHR45711">
    <property type="entry name" value="CHLORIDE CHANNEL PROTEIN"/>
    <property type="match status" value="1"/>
</dbReference>
<dbReference type="RefSeq" id="WP_054465176.1">
    <property type="nucleotide sequence ID" value="NZ_CP159837.1"/>
</dbReference>
<dbReference type="Gene3D" id="3.40.50.12370">
    <property type="match status" value="1"/>
</dbReference>
<dbReference type="SUPFAM" id="SSF54631">
    <property type="entry name" value="CBS-domain pair"/>
    <property type="match status" value="1"/>
</dbReference>
<feature type="transmembrane region" description="Helical" evidence="9">
    <location>
        <begin position="333"/>
        <end position="351"/>
    </location>
</feature>
<dbReference type="SMART" id="SM00116">
    <property type="entry name" value="CBS"/>
    <property type="match status" value="2"/>
</dbReference>
<dbReference type="CDD" id="cd01031">
    <property type="entry name" value="EriC"/>
    <property type="match status" value="1"/>
</dbReference>
<feature type="transmembrane region" description="Helical" evidence="9">
    <location>
        <begin position="192"/>
        <end position="211"/>
    </location>
</feature>
<gene>
    <name evidence="11" type="ORF">ABWT76_000237</name>
</gene>
<evidence type="ECO:0000256" key="6">
    <source>
        <dbReference type="ARBA" id="ARBA00023136"/>
    </source>
</evidence>
<feature type="transmembrane region" description="Helical" evidence="9">
    <location>
        <begin position="232"/>
        <end position="250"/>
    </location>
</feature>
<dbReference type="InterPro" id="IPR046342">
    <property type="entry name" value="CBS_dom_sf"/>
</dbReference>
<accession>A0AAU8JFF5</accession>
<dbReference type="SUPFAM" id="SSF52402">
    <property type="entry name" value="Adenine nucleotide alpha hydrolases-like"/>
    <property type="match status" value="2"/>
</dbReference>
<feature type="transmembrane region" description="Helical" evidence="9">
    <location>
        <begin position="394"/>
        <end position="411"/>
    </location>
</feature>
<dbReference type="Pfam" id="PF00582">
    <property type="entry name" value="Usp"/>
    <property type="match status" value="2"/>
</dbReference>
<name>A0AAU8JFF5_9CYAN</name>
<feature type="transmembrane region" description="Helical" evidence="9">
    <location>
        <begin position="310"/>
        <end position="327"/>
    </location>
</feature>
<feature type="transmembrane region" description="Helical" evidence="9">
    <location>
        <begin position="363"/>
        <end position="388"/>
    </location>
</feature>
<keyword evidence="6 9" id="KW-0472">Membrane</keyword>
<keyword evidence="5" id="KW-0406">Ion transport</keyword>
<evidence type="ECO:0000259" key="10">
    <source>
        <dbReference type="PROSITE" id="PS51371"/>
    </source>
</evidence>
<evidence type="ECO:0000256" key="7">
    <source>
        <dbReference type="ARBA" id="ARBA00023214"/>
    </source>
</evidence>